<protein>
    <submittedName>
        <fullName evidence="1">CRISPR-associated protein (Cas Cmr3)</fullName>
    </submittedName>
</protein>
<gene>
    <name evidence="1" type="ORF">BROFUL_02414</name>
</gene>
<comment type="caution">
    <text evidence="1">The sequence shown here is derived from an EMBL/GenBank/DDBJ whole genome shotgun (WGS) entry which is preliminary data.</text>
</comment>
<reference evidence="1 2" key="1">
    <citation type="journal article" date="2013" name="BMC Microbiol.">
        <title>Identification of the type II cytochrome c maturation pathway in anammox bacteria by comparative genomics.</title>
        <authorList>
            <person name="Ferousi C."/>
            <person name="Speth D.R."/>
            <person name="Reimann J."/>
            <person name="Op den Camp H.J."/>
            <person name="Allen J.W."/>
            <person name="Keltjens J.T."/>
            <person name="Jetten M.S."/>
        </authorList>
    </citation>
    <scope>NUCLEOTIDE SEQUENCE [LARGE SCALE GENOMIC DNA]</scope>
    <source>
        <strain evidence="1">RU1</strain>
    </source>
</reference>
<organism evidence="1 2">
    <name type="scientific">Candidatus Brocadia fulgida</name>
    <dbReference type="NCBI Taxonomy" id="380242"/>
    <lineage>
        <taxon>Bacteria</taxon>
        <taxon>Pseudomonadati</taxon>
        <taxon>Planctomycetota</taxon>
        <taxon>Candidatus Brocadiia</taxon>
        <taxon>Candidatus Brocadiales</taxon>
        <taxon>Candidatus Brocadiaceae</taxon>
        <taxon>Candidatus Brocadia</taxon>
    </lineage>
</organism>
<dbReference type="InterPro" id="IPR019117">
    <property type="entry name" value="CRISPR-assoc_protein_Cmr3"/>
</dbReference>
<proteinExistence type="predicted"/>
<evidence type="ECO:0000313" key="2">
    <source>
        <dbReference type="Proteomes" id="UP000034954"/>
    </source>
</evidence>
<accession>A0A0M2US16</accession>
<dbReference type="AlphaFoldDB" id="A0A0M2US16"/>
<name>A0A0M2US16_9BACT</name>
<dbReference type="EMBL" id="LAQJ01000231">
    <property type="protein sequence ID" value="KKO18868.1"/>
    <property type="molecule type" value="Genomic_DNA"/>
</dbReference>
<dbReference type="Pfam" id="PF09700">
    <property type="entry name" value="Cas_Cmr3"/>
    <property type="match status" value="1"/>
</dbReference>
<keyword evidence="2" id="KW-1185">Reference proteome</keyword>
<evidence type="ECO:0000313" key="1">
    <source>
        <dbReference type="EMBL" id="KKO18868.1"/>
    </source>
</evidence>
<sequence>MPDYFVRPYDVLFFRGNKSFHFGEWYTEGVFPPYPSTFQGFVRNKLLADHHLIDPHGSLTDAERAREKIGNDETLGVDITGPYLMDADTGEIYFKTPSDLFRKNDGDRWCYSAFPIKMASLESDCGFDLCCPTIPDGKLDDRYPPEFISLSEICRYRLSLNEMEVAEKGLWMPEDRVGITLDTAKLREHNRTVEETKFYTTPYNRLRDRMGFYCATDKPLAAGA</sequence>
<dbReference type="Proteomes" id="UP000034954">
    <property type="component" value="Unassembled WGS sequence"/>
</dbReference>
<dbReference type="Gene3D" id="3.30.70.2940">
    <property type="match status" value="1"/>
</dbReference>